<organism evidence="5 6">
    <name type="scientific">Candidatus Gottesmanbacteria bacterium GW2011_GWA2_42_18</name>
    <dbReference type="NCBI Taxonomy" id="1618442"/>
    <lineage>
        <taxon>Bacteria</taxon>
        <taxon>Candidatus Gottesmaniibacteriota</taxon>
    </lineage>
</organism>
<evidence type="ECO:0000259" key="3">
    <source>
        <dbReference type="Pfam" id="PF00905"/>
    </source>
</evidence>
<dbReference type="Gene3D" id="3.30.450.330">
    <property type="match status" value="1"/>
</dbReference>
<evidence type="ECO:0000313" key="5">
    <source>
        <dbReference type="EMBL" id="KKS45562.1"/>
    </source>
</evidence>
<dbReference type="GO" id="GO:0071555">
    <property type="term" value="P:cell wall organization"/>
    <property type="evidence" value="ECO:0007669"/>
    <property type="project" value="TreeGrafter"/>
</dbReference>
<dbReference type="GO" id="GO:0016740">
    <property type="term" value="F:transferase activity"/>
    <property type="evidence" value="ECO:0007669"/>
    <property type="project" value="UniProtKB-KW"/>
</dbReference>
<gene>
    <name evidence="5" type="ORF">UV09_C0034G0001</name>
</gene>
<keyword evidence="2" id="KW-0472">Membrane</keyword>
<protein>
    <submittedName>
        <fullName evidence="5">Peptidoglycan glycosyltransferase</fullName>
    </submittedName>
</protein>
<sequence>LFEMEKRLFLVFCLFLILFLSITLRLFYWQVASFESLKLIALQQTNISSVIKAGRGSIFSADNSPLVINQPAYLVFAEPKNIKDKQSTIGKLAEILSLDAASVSAKFTTDKLSWIPIAEKVEAETAEKLNTAKLAGIGLAQDDKRFYPEASMAAHLLGFVGKNQNGEDQGYFGLEGYYDDQLKGRNGYLKEDRDISGNPIIAGERTFVEAEKGRDLILSLDRTVQYIIEDKLKKGLEKYGAIGGSVIVMDPYKGSILGMASMPGYDPSKRLEFDLSLYKNPAISSSFEPGSTFKVLVMAAAVNENKVEADTEFDEKGPVEIGKYQIKTWNQEYHGRIKVPEIIQYSSNVGMVFIGEKLGSENLLKYIRDLGFGQLTDIDLQDEGTPNLRPIDKWYAIDFATTSFGQGIAATPLQMIRAVAAIANGGELVKPSVVSKIRDNNGKIISLDHKIERRIYNTESASLVKEMMVQAVEKGETKFLKPIGIRVAGKTGTAQIPIAGHYDTEKTIASFVGFLPADKPKFIMLVTLREPTSSPWGSETAAPLFFTIARDLIAYFKIQ</sequence>
<dbReference type="AlphaFoldDB" id="A0A0G0ZA13"/>
<reference evidence="5 6" key="1">
    <citation type="journal article" date="2015" name="Nature">
        <title>rRNA introns, odd ribosomes, and small enigmatic genomes across a large radiation of phyla.</title>
        <authorList>
            <person name="Brown C.T."/>
            <person name="Hug L.A."/>
            <person name="Thomas B.C."/>
            <person name="Sharon I."/>
            <person name="Castelle C.J."/>
            <person name="Singh A."/>
            <person name="Wilkins M.J."/>
            <person name="Williams K.H."/>
            <person name="Banfield J.F."/>
        </authorList>
    </citation>
    <scope>NUCLEOTIDE SEQUENCE [LARGE SCALE GENOMIC DNA]</scope>
</reference>
<dbReference type="InterPro" id="IPR036138">
    <property type="entry name" value="PBP_dimer_sf"/>
</dbReference>
<dbReference type="InterPro" id="IPR001460">
    <property type="entry name" value="PCN-bd_Tpept"/>
</dbReference>
<comment type="subcellular location">
    <subcellularLocation>
        <location evidence="1">Membrane</location>
    </subcellularLocation>
</comment>
<comment type="caution">
    <text evidence="5">The sequence shown here is derived from an EMBL/GenBank/DDBJ whole genome shotgun (WGS) entry which is preliminary data.</text>
</comment>
<dbReference type="SUPFAM" id="SSF56601">
    <property type="entry name" value="beta-lactamase/transpeptidase-like"/>
    <property type="match status" value="1"/>
</dbReference>
<feature type="non-terminal residue" evidence="5">
    <location>
        <position position="1"/>
    </location>
</feature>
<accession>A0A0G0ZA13</accession>
<dbReference type="InterPro" id="IPR012338">
    <property type="entry name" value="Beta-lactam/transpept-like"/>
</dbReference>
<dbReference type="Gene3D" id="3.40.710.10">
    <property type="entry name" value="DD-peptidase/beta-lactamase superfamily"/>
    <property type="match status" value="1"/>
</dbReference>
<evidence type="ECO:0000256" key="1">
    <source>
        <dbReference type="ARBA" id="ARBA00004370"/>
    </source>
</evidence>
<dbReference type="Gene3D" id="3.90.1310.10">
    <property type="entry name" value="Penicillin-binding protein 2a (Domain 2)"/>
    <property type="match status" value="1"/>
</dbReference>
<dbReference type="InterPro" id="IPR005311">
    <property type="entry name" value="PBP_dimer"/>
</dbReference>
<dbReference type="Pfam" id="PF00905">
    <property type="entry name" value="Transpeptidase"/>
    <property type="match status" value="1"/>
</dbReference>
<dbReference type="Proteomes" id="UP000034320">
    <property type="component" value="Unassembled WGS sequence"/>
</dbReference>
<keyword evidence="5" id="KW-0808">Transferase</keyword>
<dbReference type="GO" id="GO:0008658">
    <property type="term" value="F:penicillin binding"/>
    <property type="evidence" value="ECO:0007669"/>
    <property type="project" value="InterPro"/>
</dbReference>
<dbReference type="EMBL" id="LCDD01000034">
    <property type="protein sequence ID" value="KKS45562.1"/>
    <property type="molecule type" value="Genomic_DNA"/>
</dbReference>
<dbReference type="Pfam" id="PF03717">
    <property type="entry name" value="PBP_dimer"/>
    <property type="match status" value="1"/>
</dbReference>
<feature type="domain" description="Penicillin-binding protein transpeptidase" evidence="3">
    <location>
        <begin position="244"/>
        <end position="548"/>
    </location>
</feature>
<dbReference type="PANTHER" id="PTHR30627:SF1">
    <property type="entry name" value="PEPTIDOGLYCAN D,D-TRANSPEPTIDASE FTSI"/>
    <property type="match status" value="1"/>
</dbReference>
<dbReference type="PANTHER" id="PTHR30627">
    <property type="entry name" value="PEPTIDOGLYCAN D,D-TRANSPEPTIDASE"/>
    <property type="match status" value="1"/>
</dbReference>
<evidence type="ECO:0000313" key="6">
    <source>
        <dbReference type="Proteomes" id="UP000034320"/>
    </source>
</evidence>
<dbReference type="GO" id="GO:0005886">
    <property type="term" value="C:plasma membrane"/>
    <property type="evidence" value="ECO:0007669"/>
    <property type="project" value="TreeGrafter"/>
</dbReference>
<dbReference type="SUPFAM" id="SSF56519">
    <property type="entry name" value="Penicillin binding protein dimerisation domain"/>
    <property type="match status" value="1"/>
</dbReference>
<feature type="domain" description="Penicillin-binding protein dimerisation" evidence="4">
    <location>
        <begin position="51"/>
        <end position="200"/>
    </location>
</feature>
<proteinExistence type="predicted"/>
<dbReference type="InterPro" id="IPR050515">
    <property type="entry name" value="Beta-lactam/transpept"/>
</dbReference>
<evidence type="ECO:0000256" key="2">
    <source>
        <dbReference type="ARBA" id="ARBA00023136"/>
    </source>
</evidence>
<evidence type="ECO:0000259" key="4">
    <source>
        <dbReference type="Pfam" id="PF03717"/>
    </source>
</evidence>
<name>A0A0G0ZA13_9BACT</name>